<dbReference type="PANTHER" id="PTHR43790">
    <property type="entry name" value="CARBOHYDRATE TRANSPORT ATP-BINDING PROTEIN MG119-RELATED"/>
    <property type="match status" value="1"/>
</dbReference>
<evidence type="ECO:0000256" key="2">
    <source>
        <dbReference type="ARBA" id="ARBA00022448"/>
    </source>
</evidence>
<dbReference type="CDD" id="cd03216">
    <property type="entry name" value="ABC_Carb_Monos_I"/>
    <property type="match status" value="1"/>
</dbReference>
<comment type="caution">
    <text evidence="9">The sequence shown here is derived from an EMBL/GenBank/DDBJ whole genome shotgun (WGS) entry which is preliminary data.</text>
</comment>
<comment type="similarity">
    <text evidence="1">Belongs to the ABC transporter superfamily.</text>
</comment>
<feature type="compositionally biased region" description="Basic and acidic residues" evidence="7">
    <location>
        <begin position="17"/>
        <end position="35"/>
    </location>
</feature>
<dbReference type="Gene3D" id="3.40.50.300">
    <property type="entry name" value="P-loop containing nucleotide triphosphate hydrolases"/>
    <property type="match status" value="2"/>
</dbReference>
<dbReference type="AlphaFoldDB" id="A0A844QGT4"/>
<evidence type="ECO:0000259" key="8">
    <source>
        <dbReference type="PROSITE" id="PS50893"/>
    </source>
</evidence>
<dbReference type="Pfam" id="PF00005">
    <property type="entry name" value="ABC_tran"/>
    <property type="match status" value="2"/>
</dbReference>
<proteinExistence type="inferred from homology"/>
<keyword evidence="4" id="KW-0677">Repeat</keyword>
<dbReference type="Proteomes" id="UP000463224">
    <property type="component" value="Unassembled WGS sequence"/>
</dbReference>
<dbReference type="InterPro" id="IPR027417">
    <property type="entry name" value="P-loop_NTPase"/>
</dbReference>
<organism evidence="9 10">
    <name type="scientific">Nitratireductor arenosus</name>
    <dbReference type="NCBI Taxonomy" id="2682096"/>
    <lineage>
        <taxon>Bacteria</taxon>
        <taxon>Pseudomonadati</taxon>
        <taxon>Pseudomonadota</taxon>
        <taxon>Alphaproteobacteria</taxon>
        <taxon>Hyphomicrobiales</taxon>
        <taxon>Phyllobacteriaceae</taxon>
        <taxon>Nitratireductor</taxon>
    </lineage>
</organism>
<evidence type="ECO:0000256" key="7">
    <source>
        <dbReference type="SAM" id="MobiDB-lite"/>
    </source>
</evidence>
<evidence type="ECO:0000256" key="1">
    <source>
        <dbReference type="ARBA" id="ARBA00005417"/>
    </source>
</evidence>
<keyword evidence="3" id="KW-0762">Sugar transport</keyword>
<reference evidence="9 10" key="1">
    <citation type="submission" date="2019-12" db="EMBL/GenBank/DDBJ databases">
        <title>Nitratireductor arenosus sp. nov., Isolated from sea sand, Jeju island, South Korea.</title>
        <authorList>
            <person name="Kim W."/>
        </authorList>
    </citation>
    <scope>NUCLEOTIDE SEQUENCE [LARGE SCALE GENOMIC DNA]</scope>
    <source>
        <strain evidence="9 10">CAU 1489</strain>
    </source>
</reference>
<dbReference type="InterPro" id="IPR050107">
    <property type="entry name" value="ABC_carbohydrate_import_ATPase"/>
</dbReference>
<dbReference type="GO" id="GO:0005524">
    <property type="term" value="F:ATP binding"/>
    <property type="evidence" value="ECO:0007669"/>
    <property type="project" value="UniProtKB-KW"/>
</dbReference>
<dbReference type="GO" id="GO:0016887">
    <property type="term" value="F:ATP hydrolysis activity"/>
    <property type="evidence" value="ECO:0007669"/>
    <property type="project" value="InterPro"/>
</dbReference>
<evidence type="ECO:0000256" key="5">
    <source>
        <dbReference type="ARBA" id="ARBA00022741"/>
    </source>
</evidence>
<dbReference type="InterPro" id="IPR003439">
    <property type="entry name" value="ABC_transporter-like_ATP-bd"/>
</dbReference>
<dbReference type="CDD" id="cd03215">
    <property type="entry name" value="ABC_Carb_Monos_II"/>
    <property type="match status" value="1"/>
</dbReference>
<evidence type="ECO:0000256" key="4">
    <source>
        <dbReference type="ARBA" id="ARBA00022737"/>
    </source>
</evidence>
<keyword evidence="5" id="KW-0547">Nucleotide-binding</keyword>
<evidence type="ECO:0000313" key="9">
    <source>
        <dbReference type="EMBL" id="MVA98622.1"/>
    </source>
</evidence>
<keyword evidence="2" id="KW-0813">Transport</keyword>
<dbReference type="SUPFAM" id="SSF52540">
    <property type="entry name" value="P-loop containing nucleoside triphosphate hydrolases"/>
    <property type="match status" value="2"/>
</dbReference>
<protein>
    <submittedName>
        <fullName evidence="9">ATP-binding cassette domain-containing protein</fullName>
    </submittedName>
</protein>
<feature type="region of interest" description="Disordered" evidence="7">
    <location>
        <begin position="1"/>
        <end position="39"/>
    </location>
</feature>
<dbReference type="EMBL" id="WPHG01000003">
    <property type="protein sequence ID" value="MVA98622.1"/>
    <property type="molecule type" value="Genomic_DNA"/>
</dbReference>
<name>A0A844QGT4_9HYPH</name>
<evidence type="ECO:0000313" key="10">
    <source>
        <dbReference type="Proteomes" id="UP000463224"/>
    </source>
</evidence>
<evidence type="ECO:0000256" key="3">
    <source>
        <dbReference type="ARBA" id="ARBA00022597"/>
    </source>
</evidence>
<keyword evidence="10" id="KW-1185">Reference proteome</keyword>
<dbReference type="InterPro" id="IPR003593">
    <property type="entry name" value="AAA+_ATPase"/>
</dbReference>
<dbReference type="PROSITE" id="PS50893">
    <property type="entry name" value="ABC_TRANSPORTER_2"/>
    <property type="match status" value="2"/>
</dbReference>
<sequence length="548" mass="59208">MPPTPNRAGRKRPRADRHRERTLRSMDETVTHWHEPGGGGDNATPCISLRGVVKSFSGVSVLRDIDIDFKAGEIHGLIGENGAGKSTVGKIVGGYYTRSGGALTVFGDTVGHWDPPQALARGVAMMHQELQLVPDLTVAQNVFLGIETSRAGFLAGDEAARLAEIAAFAGFDLDPLARAGTLSIADQQKVEIMRALAREARVIVMDEPTSSLTHDEAERLHGVMTRLRDRGHTIIYVSHFLDHVLAVCDTVTVMRDGAIIRTGPAKDETKASLITAMIGRSAKEVAYPELPPEPRRSGTPLLSVHGLSTETGVRSADLALYPGEIVGLVGLVGSGRTEIVRAIFGADPALSGTVEIDGEPFDERSPHAAIARGLAMVPEDRRKQGLVLTQPVRANMTLPHLGAFAKLGLIGERDERDAVARLVDYFGVHPNQVDGQVVNYSGGNQQKVVMGKWILGDPQIIILDEPSRGVDIGARRRIHEFIGETARRGAGILLISSEIEEVMGLAHRAYTVSGGRVTGQFVPRETTVDKVIWRLFHEQDQQEAKKSA</sequence>
<dbReference type="PROSITE" id="PS00211">
    <property type="entry name" value="ABC_TRANSPORTER_1"/>
    <property type="match status" value="1"/>
</dbReference>
<dbReference type="InterPro" id="IPR017871">
    <property type="entry name" value="ABC_transporter-like_CS"/>
</dbReference>
<gene>
    <name evidence="9" type="ORF">GN330_15345</name>
</gene>
<accession>A0A844QGT4</accession>
<feature type="domain" description="ABC transporter" evidence="8">
    <location>
        <begin position="297"/>
        <end position="539"/>
    </location>
</feature>
<feature type="domain" description="ABC transporter" evidence="8">
    <location>
        <begin position="47"/>
        <end position="281"/>
    </location>
</feature>
<evidence type="ECO:0000256" key="6">
    <source>
        <dbReference type="ARBA" id="ARBA00022840"/>
    </source>
</evidence>
<dbReference type="SMART" id="SM00382">
    <property type="entry name" value="AAA"/>
    <property type="match status" value="2"/>
</dbReference>
<keyword evidence="6 9" id="KW-0067">ATP-binding</keyword>
<dbReference type="PANTHER" id="PTHR43790:SF9">
    <property type="entry name" value="GALACTOFURANOSE TRANSPORTER ATP-BINDING PROTEIN YTFR"/>
    <property type="match status" value="1"/>
</dbReference>